<reference evidence="1" key="1">
    <citation type="journal article" date="2020" name="BMC Genomics">
        <title>Correction to: Identification and distribution of gene clusters required for synthesis of sphingolipid metabolism inhibitors in diverse species of the filamentous fungus Fusarium.</title>
        <authorList>
            <person name="Kim H.S."/>
            <person name="Lohmar J.M."/>
            <person name="Busman M."/>
            <person name="Brown D.W."/>
            <person name="Naumann T.A."/>
            <person name="Divon H.H."/>
            <person name="Lysoe E."/>
            <person name="Uhlig S."/>
            <person name="Proctor R.H."/>
        </authorList>
    </citation>
    <scope>NUCLEOTIDE SEQUENCE</scope>
    <source>
        <strain evidence="1">NRRL 45417</strain>
    </source>
</reference>
<name>A0A8H4WVZ7_9HYPO</name>
<comment type="caution">
    <text evidence="1">The sequence shown here is derived from an EMBL/GenBank/DDBJ whole genome shotgun (WGS) entry which is preliminary data.</text>
</comment>
<gene>
    <name evidence="1" type="ORF">FGADI_6437</name>
</gene>
<dbReference type="AlphaFoldDB" id="A0A8H4WVZ7"/>
<protein>
    <submittedName>
        <fullName evidence="1">Uncharacterized protein</fullName>
    </submittedName>
</protein>
<evidence type="ECO:0000313" key="1">
    <source>
        <dbReference type="EMBL" id="KAF4952848.1"/>
    </source>
</evidence>
<organism evidence="1 2">
    <name type="scientific">Fusarium gaditjirri</name>
    <dbReference type="NCBI Taxonomy" id="282569"/>
    <lineage>
        <taxon>Eukaryota</taxon>
        <taxon>Fungi</taxon>
        <taxon>Dikarya</taxon>
        <taxon>Ascomycota</taxon>
        <taxon>Pezizomycotina</taxon>
        <taxon>Sordariomycetes</taxon>
        <taxon>Hypocreomycetidae</taxon>
        <taxon>Hypocreales</taxon>
        <taxon>Nectriaceae</taxon>
        <taxon>Fusarium</taxon>
        <taxon>Fusarium nisikadoi species complex</taxon>
    </lineage>
</organism>
<accession>A0A8H4WVZ7</accession>
<proteinExistence type="predicted"/>
<dbReference type="EMBL" id="JABFAI010000148">
    <property type="protein sequence ID" value="KAF4952848.1"/>
    <property type="molecule type" value="Genomic_DNA"/>
</dbReference>
<reference evidence="1" key="2">
    <citation type="submission" date="2020-05" db="EMBL/GenBank/DDBJ databases">
        <authorList>
            <person name="Kim H.-S."/>
            <person name="Proctor R.H."/>
            <person name="Brown D.W."/>
        </authorList>
    </citation>
    <scope>NUCLEOTIDE SEQUENCE</scope>
    <source>
        <strain evidence="1">NRRL 45417</strain>
    </source>
</reference>
<evidence type="ECO:0000313" key="2">
    <source>
        <dbReference type="Proteomes" id="UP000604273"/>
    </source>
</evidence>
<sequence>MPTQHGALPTAANETPQVAQAVERILPCLGCLNSAIAGKSNGECWDHPDKTRYERCDDEGGSCQPIPDAALPAALYFLDFCRAHPDPGEFTNAEKKEKRHRLTMIQHILEAIASGAWPLPGDPRLDD</sequence>
<keyword evidence="2" id="KW-1185">Reference proteome</keyword>
<dbReference type="OrthoDB" id="5104099at2759"/>
<dbReference type="Proteomes" id="UP000604273">
    <property type="component" value="Unassembled WGS sequence"/>
</dbReference>